<comment type="caution">
    <text evidence="2">The sequence shown here is derived from an EMBL/GenBank/DDBJ whole genome shotgun (WGS) entry which is preliminary data.</text>
</comment>
<sequence>GHPNKDTDIEHMPPNPNATNHLPHRGTPPQVNSIAERPMKPHPPSASSTLSPALSTPAAPPPHSEPQRQGKARASRNTTPAHRRNRADPTKIFPFSFIKAPSC</sequence>
<feature type="non-terminal residue" evidence="2">
    <location>
        <position position="1"/>
    </location>
</feature>
<dbReference type="Proteomes" id="UP001352852">
    <property type="component" value="Unassembled WGS sequence"/>
</dbReference>
<organism evidence="2 3">
    <name type="scientific">Characodon lateralis</name>
    <dbReference type="NCBI Taxonomy" id="208331"/>
    <lineage>
        <taxon>Eukaryota</taxon>
        <taxon>Metazoa</taxon>
        <taxon>Chordata</taxon>
        <taxon>Craniata</taxon>
        <taxon>Vertebrata</taxon>
        <taxon>Euteleostomi</taxon>
        <taxon>Actinopterygii</taxon>
        <taxon>Neopterygii</taxon>
        <taxon>Teleostei</taxon>
        <taxon>Neoteleostei</taxon>
        <taxon>Acanthomorphata</taxon>
        <taxon>Ovalentaria</taxon>
        <taxon>Atherinomorphae</taxon>
        <taxon>Cyprinodontiformes</taxon>
        <taxon>Goodeidae</taxon>
        <taxon>Characodon</taxon>
    </lineage>
</organism>
<accession>A0ABU7D2Z5</accession>
<keyword evidence="3" id="KW-1185">Reference proteome</keyword>
<evidence type="ECO:0000313" key="2">
    <source>
        <dbReference type="EMBL" id="MED6268850.1"/>
    </source>
</evidence>
<gene>
    <name evidence="2" type="ORF">CHARACLAT_026845</name>
</gene>
<feature type="compositionally biased region" description="Basic and acidic residues" evidence="1">
    <location>
        <begin position="1"/>
        <end position="11"/>
    </location>
</feature>
<name>A0ABU7D2Z5_9TELE</name>
<feature type="compositionally biased region" description="Low complexity" evidence="1">
    <location>
        <begin position="45"/>
        <end position="57"/>
    </location>
</feature>
<dbReference type="EMBL" id="JAHUTJ010011491">
    <property type="protein sequence ID" value="MED6268850.1"/>
    <property type="molecule type" value="Genomic_DNA"/>
</dbReference>
<protein>
    <submittedName>
        <fullName evidence="2">Uncharacterized protein</fullName>
    </submittedName>
</protein>
<evidence type="ECO:0000313" key="3">
    <source>
        <dbReference type="Proteomes" id="UP001352852"/>
    </source>
</evidence>
<evidence type="ECO:0000256" key="1">
    <source>
        <dbReference type="SAM" id="MobiDB-lite"/>
    </source>
</evidence>
<feature type="region of interest" description="Disordered" evidence="1">
    <location>
        <begin position="1"/>
        <end position="103"/>
    </location>
</feature>
<proteinExistence type="predicted"/>
<reference evidence="2 3" key="1">
    <citation type="submission" date="2021-06" db="EMBL/GenBank/DDBJ databases">
        <authorList>
            <person name="Palmer J.M."/>
        </authorList>
    </citation>
    <scope>NUCLEOTIDE SEQUENCE [LARGE SCALE GENOMIC DNA]</scope>
    <source>
        <strain evidence="2 3">CL_MEX2019</strain>
        <tissue evidence="2">Muscle</tissue>
    </source>
</reference>